<dbReference type="Ensembl" id="ENSZALT00000019530.1">
    <property type="protein sequence ID" value="ENSZALP00000014389.1"/>
    <property type="gene ID" value="ENSZALG00000011941.1"/>
</dbReference>
<evidence type="ECO:0000313" key="5">
    <source>
        <dbReference type="Proteomes" id="UP000694413"/>
    </source>
</evidence>
<evidence type="ECO:0000256" key="1">
    <source>
        <dbReference type="ARBA" id="ARBA00004123"/>
    </source>
</evidence>
<dbReference type="GO" id="GO:0005634">
    <property type="term" value="C:nucleus"/>
    <property type="evidence" value="ECO:0007669"/>
    <property type="project" value="UniProtKB-SubCell"/>
</dbReference>
<sequence length="134" mass="14863">MLEPNAILFLGDSICFYSVDMNSKTVLNNIYCAIHQELYSVCEGDKNLTAQWKRQGCGNLCCIQTWGMNFGSSCRVPKSKLEVVTCTHCDAETALGEAFCHQTCFLNSEGHPPPQWTVSTITAAFCDGTFLYNN</sequence>
<dbReference type="AlphaFoldDB" id="A0A8D2MWL2"/>
<dbReference type="Proteomes" id="UP000694413">
    <property type="component" value="Unassembled WGS sequence"/>
</dbReference>
<comment type="subcellular location">
    <subcellularLocation>
        <location evidence="1">Nucleus</location>
    </subcellularLocation>
</comment>
<organism evidence="4 5">
    <name type="scientific">Zonotrichia albicollis</name>
    <name type="common">White-throated sparrow</name>
    <name type="synonym">Fringilla albicollis</name>
    <dbReference type="NCBI Taxonomy" id="44394"/>
    <lineage>
        <taxon>Eukaryota</taxon>
        <taxon>Metazoa</taxon>
        <taxon>Chordata</taxon>
        <taxon>Craniata</taxon>
        <taxon>Vertebrata</taxon>
        <taxon>Euteleostomi</taxon>
        <taxon>Archelosauria</taxon>
        <taxon>Archosauria</taxon>
        <taxon>Dinosauria</taxon>
        <taxon>Saurischia</taxon>
        <taxon>Theropoda</taxon>
        <taxon>Coelurosauria</taxon>
        <taxon>Aves</taxon>
        <taxon>Neognathae</taxon>
        <taxon>Neoaves</taxon>
        <taxon>Telluraves</taxon>
        <taxon>Australaves</taxon>
        <taxon>Passeriformes</taxon>
        <taxon>Passerellidae</taxon>
        <taxon>Zonotrichia</taxon>
    </lineage>
</organism>
<evidence type="ECO:0000313" key="4">
    <source>
        <dbReference type="Ensembl" id="ENSZALP00000014389.1"/>
    </source>
</evidence>
<name>A0A8D2MWL2_ZONAL</name>
<comment type="similarity">
    <text evidence="2">Belongs to the BUD31 (G10) family.</text>
</comment>
<reference evidence="4" key="2">
    <citation type="submission" date="2025-09" db="UniProtKB">
        <authorList>
            <consortium name="Ensembl"/>
        </authorList>
    </citation>
    <scope>IDENTIFICATION</scope>
</reference>
<keyword evidence="5" id="KW-1185">Reference proteome</keyword>
<proteinExistence type="inferred from homology"/>
<dbReference type="Pfam" id="PF01125">
    <property type="entry name" value="BUD31"/>
    <property type="match status" value="1"/>
</dbReference>
<dbReference type="InterPro" id="IPR001748">
    <property type="entry name" value="BUD31"/>
</dbReference>
<reference evidence="4" key="1">
    <citation type="submission" date="2025-08" db="UniProtKB">
        <authorList>
            <consortium name="Ensembl"/>
        </authorList>
    </citation>
    <scope>IDENTIFICATION</scope>
</reference>
<protein>
    <submittedName>
        <fullName evidence="4">Uncharacterized protein</fullName>
    </submittedName>
</protein>
<evidence type="ECO:0000256" key="3">
    <source>
        <dbReference type="ARBA" id="ARBA00023242"/>
    </source>
</evidence>
<evidence type="ECO:0000256" key="2">
    <source>
        <dbReference type="ARBA" id="ARBA00005287"/>
    </source>
</evidence>
<accession>A0A8D2MWL2</accession>
<keyword evidence="3" id="KW-0539">Nucleus</keyword>